<comment type="catalytic activity">
    <reaction evidence="5 6">
        <text>biotin + L-lysyl-[protein] + ATP = N(6)-biotinyl-L-lysyl-[protein] + AMP + diphosphate + H(+)</text>
        <dbReference type="Rhea" id="RHEA:11756"/>
        <dbReference type="Rhea" id="RHEA-COMP:9752"/>
        <dbReference type="Rhea" id="RHEA-COMP:10505"/>
        <dbReference type="ChEBI" id="CHEBI:15378"/>
        <dbReference type="ChEBI" id="CHEBI:29969"/>
        <dbReference type="ChEBI" id="CHEBI:30616"/>
        <dbReference type="ChEBI" id="CHEBI:33019"/>
        <dbReference type="ChEBI" id="CHEBI:57586"/>
        <dbReference type="ChEBI" id="CHEBI:83144"/>
        <dbReference type="ChEBI" id="CHEBI:456215"/>
        <dbReference type="EC" id="6.3.4.15"/>
    </reaction>
</comment>
<dbReference type="InterPro" id="IPR013196">
    <property type="entry name" value="HTH_11"/>
</dbReference>
<dbReference type="STRING" id="393595.ABO_0368"/>
<dbReference type="InterPro" id="IPR011991">
    <property type="entry name" value="ArsR-like_HTH"/>
</dbReference>
<keyword evidence="6" id="KW-0805">Transcription regulation</keyword>
<dbReference type="SUPFAM" id="SSF50037">
    <property type="entry name" value="C-terminal domain of transcriptional repressors"/>
    <property type="match status" value="1"/>
</dbReference>
<feature type="binding site" evidence="6">
    <location>
        <begin position="94"/>
        <end position="96"/>
    </location>
    <ligand>
        <name>biotin</name>
        <dbReference type="ChEBI" id="CHEBI:57586"/>
    </ligand>
</feature>
<accession>Q0VSN2</accession>
<dbReference type="EC" id="6.3.4.15" evidence="6"/>
<evidence type="ECO:0000256" key="1">
    <source>
        <dbReference type="ARBA" id="ARBA00022598"/>
    </source>
</evidence>
<evidence type="ECO:0000313" key="9">
    <source>
        <dbReference type="Proteomes" id="UP000008871"/>
    </source>
</evidence>
<dbReference type="eggNOG" id="COG0340">
    <property type="taxonomic scope" value="Bacteria"/>
</dbReference>
<proteinExistence type="inferred from homology"/>
<feature type="binding site" evidence="6">
    <location>
        <position position="117"/>
    </location>
    <ligand>
        <name>biotin</name>
        <dbReference type="ChEBI" id="CHEBI:57586"/>
    </ligand>
</feature>
<reference evidence="8 9" key="1">
    <citation type="journal article" date="2006" name="Nat. Biotechnol.">
        <title>Genome sequence of the ubiquitous hydrocarbon-degrading marine bacterium Alcanivorax borkumensis.</title>
        <authorList>
            <person name="Schneiker S."/>
            <person name="Martins dos Santos V.A.P."/>
            <person name="Bartels D."/>
            <person name="Bekel T."/>
            <person name="Brecht M."/>
            <person name="Buhrmester J."/>
            <person name="Chernikova T.N."/>
            <person name="Denaro R."/>
            <person name="Ferrer M."/>
            <person name="Gertler C."/>
            <person name="Goesmann A."/>
            <person name="Golyshina O.V."/>
            <person name="Kaminski F."/>
            <person name="Khachane A.N."/>
            <person name="Lang S."/>
            <person name="Linke B."/>
            <person name="McHardy A.C."/>
            <person name="Meyer F."/>
            <person name="Nechitaylo T."/>
            <person name="Puehler A."/>
            <person name="Regenhardt D."/>
            <person name="Rupp O."/>
            <person name="Sabirova J.S."/>
            <person name="Selbitschka W."/>
            <person name="Yakimov M.M."/>
            <person name="Timmis K.N."/>
            <person name="Vorhoelter F.-J."/>
            <person name="Weidner S."/>
            <person name="Kaiser O."/>
            <person name="Golyshin P.N."/>
        </authorList>
    </citation>
    <scope>NUCLEOTIDE SEQUENCE [LARGE SCALE GENOMIC DNA]</scope>
    <source>
        <strain evidence="9">ATCC 700651 / DSM 11573 / NCIMB 13689 / SK2</strain>
    </source>
</reference>
<dbReference type="InterPro" id="IPR030855">
    <property type="entry name" value="Bifunct_BirA"/>
</dbReference>
<dbReference type="InterPro" id="IPR019885">
    <property type="entry name" value="Tscrpt_reg_HTH_AsnC-type_CS"/>
</dbReference>
<keyword evidence="1 6" id="KW-0436">Ligase</keyword>
<feature type="DNA-binding region" description="H-T-H motif" evidence="6">
    <location>
        <begin position="26"/>
        <end position="45"/>
    </location>
</feature>
<comment type="similarity">
    <text evidence="6">Belongs to the biotin--protein ligase family.</text>
</comment>
<evidence type="ECO:0000256" key="6">
    <source>
        <dbReference type="HAMAP-Rule" id="MF_00978"/>
    </source>
</evidence>
<dbReference type="SUPFAM" id="SSF55681">
    <property type="entry name" value="Class II aaRS and biotin synthetases"/>
    <property type="match status" value="1"/>
</dbReference>
<dbReference type="Gene3D" id="1.10.10.10">
    <property type="entry name" value="Winged helix-like DNA-binding domain superfamily/Winged helix DNA-binding domain"/>
    <property type="match status" value="1"/>
</dbReference>
<keyword evidence="9" id="KW-1185">Reference proteome</keyword>
<gene>
    <name evidence="6 8" type="primary">birA</name>
    <name evidence="8" type="ordered locus">ABO_0368</name>
</gene>
<keyword evidence="4 6" id="KW-0092">Biotin</keyword>
<evidence type="ECO:0000259" key="7">
    <source>
        <dbReference type="PROSITE" id="PS51733"/>
    </source>
</evidence>
<dbReference type="HOGENOM" id="CLU_051096_4_0_6"/>
<dbReference type="InterPro" id="IPR008988">
    <property type="entry name" value="Transcriptional_repressor_C"/>
</dbReference>
<dbReference type="GO" id="GO:0003677">
    <property type="term" value="F:DNA binding"/>
    <property type="evidence" value="ECO:0007669"/>
    <property type="project" value="UniProtKB-UniRule"/>
</dbReference>
<dbReference type="PANTHER" id="PTHR12835">
    <property type="entry name" value="BIOTIN PROTEIN LIGASE"/>
    <property type="match status" value="1"/>
</dbReference>
<keyword evidence="3 6" id="KW-0067">ATP-binding</keyword>
<evidence type="ECO:0000256" key="5">
    <source>
        <dbReference type="ARBA" id="ARBA00047846"/>
    </source>
</evidence>
<keyword evidence="6" id="KW-0238">DNA-binding</keyword>
<name>Q0VSN2_ALCBS</name>
<dbReference type="InterPro" id="IPR036388">
    <property type="entry name" value="WH-like_DNA-bd_sf"/>
</dbReference>
<dbReference type="KEGG" id="abo:ABO_0368"/>
<sequence length="326" mass="34557">MGSVSEMKEADLALVRLLSDGSFRSGSELGDELGISRAGVWKRVRRLTDFGLALESVKGKGYRLAQPLELIDPDIVRRHLHGAADLHYQWVTGSTNADALALSGPVVRPQVFITECQQAGRGRRGRAWQSPFAANLYASIRFTLNGGFAALGGLSLAVGVVVGEALRAFDPALPVALKWPNDLLVNGAKVGGILIELAGEMEGRVDVVIGVGLNGRMTAAQAELIDQRWTDLATVLTVMPSRTELASQVITQLMDMLPLFQAQGFDAFKGAFADFDAVSGKKVVVSATGQNLVGVAVGVASDGALLLETDDGIRSLYGGEVSLRIQ</sequence>
<dbReference type="CDD" id="cd00090">
    <property type="entry name" value="HTH_ARSR"/>
    <property type="match status" value="1"/>
</dbReference>
<dbReference type="AlphaFoldDB" id="Q0VSN2"/>
<dbReference type="InterPro" id="IPR004143">
    <property type="entry name" value="BPL_LPL_catalytic"/>
</dbReference>
<dbReference type="PROSITE" id="PS00519">
    <property type="entry name" value="HTH_ASNC_1"/>
    <property type="match status" value="1"/>
</dbReference>
<organism evidence="8 9">
    <name type="scientific">Alcanivorax borkumensis (strain ATCC 700651 / DSM 11573 / NCIMB 13689 / SK2)</name>
    <dbReference type="NCBI Taxonomy" id="393595"/>
    <lineage>
        <taxon>Bacteria</taxon>
        <taxon>Pseudomonadati</taxon>
        <taxon>Pseudomonadota</taxon>
        <taxon>Gammaproteobacteria</taxon>
        <taxon>Oceanospirillales</taxon>
        <taxon>Alcanivoracaceae</taxon>
        <taxon>Alcanivorax</taxon>
    </lineage>
</organism>
<dbReference type="NCBIfam" id="TIGR00121">
    <property type="entry name" value="birA_ligase"/>
    <property type="match status" value="1"/>
</dbReference>
<dbReference type="InterPro" id="IPR003142">
    <property type="entry name" value="BPL_C"/>
</dbReference>
<dbReference type="InterPro" id="IPR045864">
    <property type="entry name" value="aa-tRNA-synth_II/BPL/LPL"/>
</dbReference>
<comment type="function">
    <text evidence="6">Acts both as a biotin--[acetyl-CoA-carboxylase] ligase and a biotin-operon repressor. In the presence of ATP, BirA activates biotin to form the BirA-biotinyl-5'-adenylate (BirA-bio-5'-AMP or holoBirA) complex. HoloBirA can either transfer the biotinyl moiety to the biotin carboxyl carrier protein (BCCP) subunit of acetyl-CoA carboxylase, or bind to the biotin operator site and inhibit transcription of the operon.</text>
</comment>
<protein>
    <recommendedName>
        <fullName evidence="6">Bifunctional ligase/repressor BirA</fullName>
    </recommendedName>
    <alternativeName>
        <fullName evidence="6">Biotin operon repressor</fullName>
    </alternativeName>
    <alternativeName>
        <fullName evidence="6">Biotin--[acetyl-CoA-carboxylase] ligase</fullName>
        <ecNumber evidence="6">6.3.4.15</ecNumber>
    </alternativeName>
    <alternativeName>
        <fullName evidence="6">Biotin--protein ligase</fullName>
    </alternativeName>
    <alternativeName>
        <fullName evidence="6">Biotin-[acetyl-CoA carboxylase] synthetase</fullName>
    </alternativeName>
</protein>
<dbReference type="Pfam" id="PF02237">
    <property type="entry name" value="BPL_C"/>
    <property type="match status" value="1"/>
</dbReference>
<feature type="domain" description="BPL/LPL catalytic" evidence="7">
    <location>
        <begin position="70"/>
        <end position="261"/>
    </location>
</feature>
<feature type="binding site" evidence="6">
    <location>
        <begin position="121"/>
        <end position="123"/>
    </location>
    <ligand>
        <name>biotin</name>
        <dbReference type="ChEBI" id="CHEBI:57586"/>
    </ligand>
</feature>
<dbReference type="GO" id="GO:0006355">
    <property type="term" value="P:regulation of DNA-templated transcription"/>
    <property type="evidence" value="ECO:0007669"/>
    <property type="project" value="UniProtKB-UniRule"/>
</dbReference>
<evidence type="ECO:0000256" key="3">
    <source>
        <dbReference type="ARBA" id="ARBA00022840"/>
    </source>
</evidence>
<dbReference type="GO" id="GO:0004077">
    <property type="term" value="F:biotin--[biotin carboxyl-carrier protein] ligase activity"/>
    <property type="evidence" value="ECO:0007669"/>
    <property type="project" value="UniProtKB-UniRule"/>
</dbReference>
<evidence type="ECO:0000256" key="4">
    <source>
        <dbReference type="ARBA" id="ARBA00023267"/>
    </source>
</evidence>
<dbReference type="CDD" id="cd16442">
    <property type="entry name" value="BPL"/>
    <property type="match status" value="1"/>
</dbReference>
<dbReference type="Gene3D" id="2.30.30.100">
    <property type="match status" value="1"/>
</dbReference>
<feature type="binding site" evidence="6">
    <location>
        <position position="189"/>
    </location>
    <ligand>
        <name>biotin</name>
        <dbReference type="ChEBI" id="CHEBI:57586"/>
    </ligand>
</feature>
<dbReference type="InterPro" id="IPR036390">
    <property type="entry name" value="WH_DNA-bd_sf"/>
</dbReference>
<evidence type="ECO:0000256" key="2">
    <source>
        <dbReference type="ARBA" id="ARBA00022741"/>
    </source>
</evidence>
<dbReference type="Proteomes" id="UP000008871">
    <property type="component" value="Chromosome"/>
</dbReference>
<dbReference type="PANTHER" id="PTHR12835:SF5">
    <property type="entry name" value="BIOTIN--PROTEIN LIGASE"/>
    <property type="match status" value="1"/>
</dbReference>
<keyword evidence="2 6" id="KW-0547">Nucleotide-binding</keyword>
<dbReference type="GO" id="GO:0005524">
    <property type="term" value="F:ATP binding"/>
    <property type="evidence" value="ECO:0007669"/>
    <property type="project" value="UniProtKB-UniRule"/>
</dbReference>
<evidence type="ECO:0000313" key="8">
    <source>
        <dbReference type="EMBL" id="CAL15816.1"/>
    </source>
</evidence>
<dbReference type="SUPFAM" id="SSF46785">
    <property type="entry name" value="Winged helix' DNA-binding domain"/>
    <property type="match status" value="1"/>
</dbReference>
<dbReference type="Pfam" id="PF03099">
    <property type="entry name" value="BPL_LplA_LipB"/>
    <property type="match status" value="1"/>
</dbReference>
<dbReference type="InterPro" id="IPR004408">
    <property type="entry name" value="Biotin_CoA_COase_ligase"/>
</dbReference>
<keyword evidence="6" id="KW-0804">Transcription</keyword>
<dbReference type="Pfam" id="PF08279">
    <property type="entry name" value="HTH_11"/>
    <property type="match status" value="1"/>
</dbReference>
<dbReference type="GO" id="GO:0005737">
    <property type="term" value="C:cytoplasm"/>
    <property type="evidence" value="ECO:0007669"/>
    <property type="project" value="TreeGrafter"/>
</dbReference>
<dbReference type="EMBL" id="AM286690">
    <property type="protein sequence ID" value="CAL15816.1"/>
    <property type="molecule type" value="Genomic_DNA"/>
</dbReference>
<dbReference type="HAMAP" id="MF_00978">
    <property type="entry name" value="Bifunct_BirA"/>
    <property type="match status" value="1"/>
</dbReference>
<dbReference type="PROSITE" id="PS51733">
    <property type="entry name" value="BPL_LPL_CATALYTIC"/>
    <property type="match status" value="1"/>
</dbReference>
<dbReference type="eggNOG" id="COG1654">
    <property type="taxonomic scope" value="Bacteria"/>
</dbReference>
<dbReference type="Gene3D" id="3.30.930.10">
    <property type="entry name" value="Bira Bifunctional Protein, Domain 2"/>
    <property type="match status" value="1"/>
</dbReference>
<keyword evidence="6" id="KW-0678">Repressor</keyword>